<keyword evidence="1" id="KW-0472">Membrane</keyword>
<sequence>MKYVEQIKSFLLVFLVFLSVALTLIIWNYQPDYELIEETQVEEVLIGDQKQWQDVLKPYRVLFRENDAFTGTVSNGVLNELYRNFITWQVQDVKLYNNISDPKMNEIINKNNRATLFFNEEIPMQSFSNVLPFVEKDQLDMSFNRLIIDWSNAEEQDQLQLLFLNTEKRLLLQGYVNLASGQRFLTQVIQPSKNYTSYVEVERDSLHSLYVPQGTFEATKYTYLIDGFLPESFKNIVFPDPSIVQLNVENEQSVRYTDGTSLMTVDTQNRILNYVYPPAESIAPIPSSKLLLDSFEFVNDHGGFTSDFRLSSMNIGKHIMEYQLFLHGYPVYSNMTTTRIITTWGENRLFRYRRPYYSIERDIPNERAVQSLPSGEAVVEYLRNSKDYPFDEVDEIVVGYYLMQNPDSYILDPSWFIISDNVWTRITPEQIGGVMNGLE</sequence>
<reference evidence="3 4" key="1">
    <citation type="submission" date="2022-03" db="EMBL/GenBank/DDBJ databases">
        <authorList>
            <person name="Jo J.-H."/>
            <person name="Im W.-T."/>
        </authorList>
    </citation>
    <scope>NUCLEOTIDE SEQUENCE [LARGE SCALE GENOMIC DNA]</scope>
    <source>
        <strain evidence="3 4">MA9</strain>
    </source>
</reference>
<keyword evidence="1" id="KW-1133">Transmembrane helix</keyword>
<comment type="caution">
    <text evidence="3">The sequence shown here is derived from an EMBL/GenBank/DDBJ whole genome shotgun (WGS) entry which is preliminary data.</text>
</comment>
<dbReference type="Proteomes" id="UP001316087">
    <property type="component" value="Unassembled WGS sequence"/>
</dbReference>
<keyword evidence="4" id="KW-1185">Reference proteome</keyword>
<dbReference type="CDD" id="cd15787">
    <property type="entry name" value="YycH_N"/>
    <property type="match status" value="1"/>
</dbReference>
<keyword evidence="1" id="KW-0812">Transmembrane</keyword>
<dbReference type="InterPro" id="IPR009996">
    <property type="entry name" value="YycH"/>
</dbReference>
<accession>A0ABS9UGL7</accession>
<name>A0ABS9UGL7_9BACL</name>
<gene>
    <name evidence="3" type="primary">yycH</name>
    <name evidence="3" type="ORF">LZ480_16570</name>
</gene>
<evidence type="ECO:0000256" key="1">
    <source>
        <dbReference type="SAM" id="Phobius"/>
    </source>
</evidence>
<organism evidence="3 4">
    <name type="scientific">Solibacillus palustris</name>
    <dbReference type="NCBI Taxonomy" id="2908203"/>
    <lineage>
        <taxon>Bacteria</taxon>
        <taxon>Bacillati</taxon>
        <taxon>Bacillota</taxon>
        <taxon>Bacilli</taxon>
        <taxon>Bacillales</taxon>
        <taxon>Caryophanaceae</taxon>
        <taxon>Solibacillus</taxon>
    </lineage>
</organism>
<evidence type="ECO:0000313" key="4">
    <source>
        <dbReference type="Proteomes" id="UP001316087"/>
    </source>
</evidence>
<dbReference type="RefSeq" id="WP_241370663.1">
    <property type="nucleotide sequence ID" value="NZ_JAKZFC010000008.1"/>
</dbReference>
<feature type="transmembrane region" description="Helical" evidence="1">
    <location>
        <begin position="9"/>
        <end position="29"/>
    </location>
</feature>
<evidence type="ECO:0000259" key="2">
    <source>
        <dbReference type="Pfam" id="PF07435"/>
    </source>
</evidence>
<dbReference type="EMBL" id="JAKZFC010000008">
    <property type="protein sequence ID" value="MCH7323491.1"/>
    <property type="molecule type" value="Genomic_DNA"/>
</dbReference>
<dbReference type="Gene3D" id="3.30.310.160">
    <property type="entry name" value="YycH protein, domain 2"/>
    <property type="match status" value="1"/>
</dbReference>
<feature type="domain" description="Regulatory protein YycH" evidence="2">
    <location>
        <begin position="5"/>
        <end position="432"/>
    </location>
</feature>
<dbReference type="InterPro" id="IPR042274">
    <property type="entry name" value="YycH/YycI_2"/>
</dbReference>
<dbReference type="Gene3D" id="3.10.450.310">
    <property type="match status" value="1"/>
</dbReference>
<dbReference type="Pfam" id="PF07435">
    <property type="entry name" value="YycH"/>
    <property type="match status" value="1"/>
</dbReference>
<protein>
    <submittedName>
        <fullName evidence="3">Two-component system activity regulator YycH</fullName>
    </submittedName>
</protein>
<proteinExistence type="predicted"/>
<evidence type="ECO:0000313" key="3">
    <source>
        <dbReference type="EMBL" id="MCH7323491.1"/>
    </source>
</evidence>